<evidence type="ECO:0000256" key="3">
    <source>
        <dbReference type="ARBA" id="ARBA00022670"/>
    </source>
</evidence>
<keyword evidence="18" id="KW-0862">Zinc</keyword>
<evidence type="ECO:0000256" key="14">
    <source>
        <dbReference type="ARBA" id="ARBA00022932"/>
    </source>
</evidence>
<dbReference type="InterPro" id="IPR017853">
    <property type="entry name" value="GH"/>
</dbReference>
<dbReference type="InterPro" id="IPR000477">
    <property type="entry name" value="RT_dom"/>
</dbReference>
<dbReference type="Pfam" id="PF03732">
    <property type="entry name" value="Retrotrans_gag"/>
    <property type="match status" value="1"/>
</dbReference>
<dbReference type="Pfam" id="PF00078">
    <property type="entry name" value="RVT_1"/>
    <property type="match status" value="1"/>
</dbReference>
<comment type="catalytic activity">
    <reaction evidence="1">
        <text>Hydrolysis of (1-&gt;3)-beta-D-glucosidic linkages in (1-&gt;3)-beta-D-glucans.</text>
        <dbReference type="EC" id="3.2.1.39"/>
    </reaction>
</comment>
<dbReference type="GO" id="GO:0015074">
    <property type="term" value="P:DNA integration"/>
    <property type="evidence" value="ECO:0007669"/>
    <property type="project" value="UniProtKB-KW"/>
</dbReference>
<dbReference type="Pfam" id="PF24626">
    <property type="entry name" value="SH3_Tf2-1"/>
    <property type="match status" value="1"/>
</dbReference>
<evidence type="ECO:0000256" key="21">
    <source>
        <dbReference type="SAM" id="MobiDB-lite"/>
    </source>
</evidence>
<evidence type="ECO:0000256" key="20">
    <source>
        <dbReference type="RuleBase" id="RU004336"/>
    </source>
</evidence>
<dbReference type="InterPro" id="IPR001878">
    <property type="entry name" value="Znf_CCHC"/>
</dbReference>
<dbReference type="InterPro" id="IPR056924">
    <property type="entry name" value="SH3_Tf2-1"/>
</dbReference>
<evidence type="ECO:0000256" key="15">
    <source>
        <dbReference type="ARBA" id="ARBA00023125"/>
    </source>
</evidence>
<sequence length="1575" mass="179462">MTVTPLEWVLGRDRVDIMLPRRAASSQNSQANDDVPPVEGLSPVSAEVIYRYLGTLAGLVERQARAVGTNVQGQSSSSRGSSFDDFKKLGPPYFSGATDPTEAEAWILKMEKFFGVIDCSEEQKASYAAFMLDKEADHWWRMTRRLLEDQGPITWRQFREAFYKKYFPDSVRRQKVGEFIRLEQGDMTVAQYEAKFTELSRFSPQLIATEEEKALKFQDGLKPYLKNKISILKLSVYSEVVDRALIAEKDNEELHQYREQQRKRNRSDGAHGNQAQRRSTSGRNQNKGKAAQNLDGACPTCGKKHGGRPCYRETGACFGCGKQGHLIRDCPENRKFITGKPKEENKEDKQKPKAQGRVFAMTHRDAQATSDVVTGTLRIHTLFARVLIDPGSTHSFVSISFAGLLGLPVASMDFDLIVATPVGDSVVASRMLRNCIVMIGYREMPVDLVLLDLQDFDVILGMDWLASYHASVDCFEKRVTFSIPGQPKFSFEGKHVDKPLRMISALRASSLLKKGCQGFLASVVSNESDLKLEDIPIVREYPDVFPEDLPGLPPEREVEFTIDLVPGTGPMSKAPYRMAPVELKELKVQLQELLDKGFIRPSVSPWGAPVLFVKKKDGSMRLCIDYRDLNKVTVRNKYPLPRIDDLFDQLQGACVFSKIDLRSGYHQLRVRGEDVPKTAFRTRYGHYEFLVMPFGLTNAPAAFMDLMNRVFKPYLDQFVVVFIDDILVYSRSREEHEGHLSIVLQTLRDKQLYAKLKKCEFWLDRISFLGHVVSNDGISVDPGKVDAVANWRRPSIVTEIRSFLGLTGYYRRFIEGFSKIALPLTKLTQKGVKFEWSDDCSGGFVVYSDASHQGLGCVLMQHGRVVAYASRQLKPYERNYPTHDLELAAVVFALKIWRHFLFGETCEIFTDHKSLKYLFSQKELNMRQRRWIELLKDYDCIIQYHPGKANVVADALSRKSVGSLAAIRGCQRQLLEELRSLQVYFQVMGLGALVANFRVQPDLVGRIKTLQKNDSRLVQVMEEVKRSSKLDFVLSDDEILRFGTRLCVPNDEDLRRELLEEAHCSKFAIHPGRTKMYKDLRQNYWLSGMKRDIAQFVAQCLVCQQVKAEHQRPAGSLQPLAIPEWKWEHITMDFVIGLPRTLGGNNAIWVIVDRLTKSAHFLPMKVNFSLDRLASLYVKEIVRMHGVPVSIVSDRDPQRVIQVLEDLLRACILDLQGNWDDHLPLVEFAYNNSFQASIGMAPFEALYGRKCRSPICWNDVGERKLLGPELVQLTVEKVALIKERLKAAQSRHKSYADHRRRDLEFEVGDHVFLKVSPMKSVMRFGRKGKLSPRFVGPFEILERYIYDPSHVVELEPIQIFEDLTYEEVPIQIVDVMDKVLRHAVVKLVMVQWSNHSIREATWELEEEMREKHPQLFQDSVPVRRIPENVRLESDFRVEEQISIGNTRDIRLDYALFKAPGVVVQDGQLGYRNLFDAILDAVYSALERAGGGSLQVVISESGWPSAGGTATTVDNAKTYNSNLIQHVKGGTPKKPGGPIETYVFAMFDENRKSPEYEKHWGLFLPNKQPKYPINFN</sequence>
<keyword evidence="4" id="KW-0808">Transferase</keyword>
<dbReference type="InterPro" id="IPR036875">
    <property type="entry name" value="Znf_CCHC_sf"/>
</dbReference>
<evidence type="ECO:0000256" key="10">
    <source>
        <dbReference type="ARBA" id="ARBA00022801"/>
    </source>
</evidence>
<dbReference type="GO" id="GO:0003964">
    <property type="term" value="F:RNA-directed DNA polymerase activity"/>
    <property type="evidence" value="ECO:0007669"/>
    <property type="project" value="UniProtKB-KW"/>
</dbReference>
<dbReference type="Pfam" id="PF17921">
    <property type="entry name" value="Integrase_H2C2"/>
    <property type="match status" value="1"/>
</dbReference>
<evidence type="ECO:0000256" key="12">
    <source>
        <dbReference type="ARBA" id="ARBA00022908"/>
    </source>
</evidence>
<dbReference type="InterPro" id="IPR041588">
    <property type="entry name" value="Integrase_H2C2"/>
</dbReference>
<dbReference type="InterPro" id="IPR043502">
    <property type="entry name" value="DNA/RNA_pol_sf"/>
</dbReference>
<dbReference type="Proteomes" id="UP000288805">
    <property type="component" value="Unassembled WGS sequence"/>
</dbReference>
<dbReference type="CDD" id="cd09274">
    <property type="entry name" value="RNase_HI_RT_Ty3"/>
    <property type="match status" value="1"/>
</dbReference>
<evidence type="ECO:0000256" key="2">
    <source>
        <dbReference type="ARBA" id="ARBA00008773"/>
    </source>
</evidence>
<feature type="region of interest" description="Disordered" evidence="21">
    <location>
        <begin position="255"/>
        <end position="298"/>
    </location>
</feature>
<dbReference type="Gene3D" id="2.40.70.10">
    <property type="entry name" value="Acid Proteases"/>
    <property type="match status" value="1"/>
</dbReference>
<evidence type="ECO:0000256" key="13">
    <source>
        <dbReference type="ARBA" id="ARBA00022918"/>
    </source>
</evidence>
<feature type="domain" description="Reverse transcriptase" evidence="23">
    <location>
        <begin position="594"/>
        <end position="773"/>
    </location>
</feature>
<dbReference type="Gene3D" id="4.10.60.10">
    <property type="entry name" value="Zinc finger, CCHC-type"/>
    <property type="match status" value="1"/>
</dbReference>
<keyword evidence="10 20" id="KW-0378">Hydrolase</keyword>
<dbReference type="SUPFAM" id="SSF53098">
    <property type="entry name" value="Ribonuclease H-like"/>
    <property type="match status" value="1"/>
</dbReference>
<comment type="similarity">
    <text evidence="2 19">Belongs to the glycosyl hydrolase 17 family.</text>
</comment>
<dbReference type="InterPro" id="IPR036397">
    <property type="entry name" value="RNaseH_sf"/>
</dbReference>
<dbReference type="FunFam" id="3.10.20.370:FF:000001">
    <property type="entry name" value="Retrovirus-related Pol polyprotein from transposon 17.6-like protein"/>
    <property type="match status" value="1"/>
</dbReference>
<organism evidence="24 25">
    <name type="scientific">Vitis vinifera</name>
    <name type="common">Grape</name>
    <dbReference type="NCBI Taxonomy" id="29760"/>
    <lineage>
        <taxon>Eukaryota</taxon>
        <taxon>Viridiplantae</taxon>
        <taxon>Streptophyta</taxon>
        <taxon>Embryophyta</taxon>
        <taxon>Tracheophyta</taxon>
        <taxon>Spermatophyta</taxon>
        <taxon>Magnoliopsida</taxon>
        <taxon>eudicotyledons</taxon>
        <taxon>Gunneridae</taxon>
        <taxon>Pentapetalae</taxon>
        <taxon>rosids</taxon>
        <taxon>Vitales</taxon>
        <taxon>Vitaceae</taxon>
        <taxon>Viteae</taxon>
        <taxon>Vitis</taxon>
    </lineage>
</organism>
<dbReference type="InterPro" id="IPR043128">
    <property type="entry name" value="Rev_trsase/Diguanyl_cyclase"/>
</dbReference>
<dbReference type="SUPFAM" id="SSF50630">
    <property type="entry name" value="Acid proteases"/>
    <property type="match status" value="1"/>
</dbReference>
<evidence type="ECO:0000256" key="5">
    <source>
        <dbReference type="ARBA" id="ARBA00022695"/>
    </source>
</evidence>
<evidence type="ECO:0000256" key="4">
    <source>
        <dbReference type="ARBA" id="ARBA00022679"/>
    </source>
</evidence>
<dbReference type="Gene3D" id="3.30.420.10">
    <property type="entry name" value="Ribonuclease H-like superfamily/Ribonuclease H"/>
    <property type="match status" value="2"/>
</dbReference>
<dbReference type="PROSITE" id="PS50878">
    <property type="entry name" value="RT_POL"/>
    <property type="match status" value="1"/>
</dbReference>
<dbReference type="Pfam" id="PF00332">
    <property type="entry name" value="Glyco_hydro_17"/>
    <property type="match status" value="1"/>
</dbReference>
<dbReference type="FunFam" id="3.30.70.270:FF:000020">
    <property type="entry name" value="Transposon Tf2-6 polyprotein-like Protein"/>
    <property type="match status" value="1"/>
</dbReference>
<keyword evidence="15" id="KW-0238">DNA-binding</keyword>
<dbReference type="InterPro" id="IPR050951">
    <property type="entry name" value="Retrovirus_Pol_polyprotein"/>
</dbReference>
<evidence type="ECO:0000259" key="23">
    <source>
        <dbReference type="PROSITE" id="PS50878"/>
    </source>
</evidence>
<dbReference type="PANTHER" id="PTHR37984">
    <property type="entry name" value="PROTEIN CBG26694"/>
    <property type="match status" value="1"/>
</dbReference>
<reference evidence="24 25" key="1">
    <citation type="journal article" date="2018" name="PLoS Genet.">
        <title>Population sequencing reveals clonal diversity and ancestral inbreeding in the grapevine cultivar Chardonnay.</title>
        <authorList>
            <person name="Roach M.J."/>
            <person name="Johnson D.L."/>
            <person name="Bohlmann J."/>
            <person name="van Vuuren H.J."/>
            <person name="Jones S.J."/>
            <person name="Pretorius I.S."/>
            <person name="Schmidt S.A."/>
            <person name="Borneman A.R."/>
        </authorList>
    </citation>
    <scope>NUCLEOTIDE SEQUENCE [LARGE SCALE GENOMIC DNA]</scope>
    <source>
        <strain evidence="25">cv. Chardonnay</strain>
        <tissue evidence="24">Leaf</tissue>
    </source>
</reference>
<evidence type="ECO:0000256" key="19">
    <source>
        <dbReference type="RuleBase" id="RU004335"/>
    </source>
</evidence>
<feature type="domain" description="CCHC-type" evidence="22">
    <location>
        <begin position="317"/>
        <end position="332"/>
    </location>
</feature>
<dbReference type="SUPFAM" id="SSF51445">
    <property type="entry name" value="(Trans)glycosidases"/>
    <property type="match status" value="1"/>
</dbReference>
<proteinExistence type="inferred from homology"/>
<evidence type="ECO:0000256" key="7">
    <source>
        <dbReference type="ARBA" id="ARBA00022723"/>
    </source>
</evidence>
<dbReference type="InterPro" id="IPR012337">
    <property type="entry name" value="RNaseH-like_sf"/>
</dbReference>
<keyword evidence="8" id="KW-0064">Aspartyl protease</keyword>
<dbReference type="InterPro" id="IPR000490">
    <property type="entry name" value="Glyco_hydro_17"/>
</dbReference>
<evidence type="ECO:0000313" key="25">
    <source>
        <dbReference type="Proteomes" id="UP000288805"/>
    </source>
</evidence>
<keyword evidence="16" id="KW-0233">DNA recombination</keyword>
<keyword evidence="13" id="KW-0695">RNA-directed DNA polymerase</keyword>
<dbReference type="Gene3D" id="3.10.10.10">
    <property type="entry name" value="HIV Type 1 Reverse Transcriptase, subunit A, domain 1"/>
    <property type="match status" value="1"/>
</dbReference>
<dbReference type="PROSITE" id="PS50158">
    <property type="entry name" value="ZF_CCHC"/>
    <property type="match status" value="1"/>
</dbReference>
<dbReference type="SMART" id="SM00343">
    <property type="entry name" value="ZnF_C2HC"/>
    <property type="match status" value="1"/>
</dbReference>
<keyword evidence="3" id="KW-0645">Protease</keyword>
<keyword evidence="14" id="KW-0239">DNA-directed DNA polymerase</keyword>
<name>A0A438I683_VITVI</name>
<dbReference type="GO" id="GO:0004519">
    <property type="term" value="F:endonuclease activity"/>
    <property type="evidence" value="ECO:0007669"/>
    <property type="project" value="UniProtKB-KW"/>
</dbReference>
<dbReference type="InterPro" id="IPR005162">
    <property type="entry name" value="Retrotrans_gag_dom"/>
</dbReference>
<evidence type="ECO:0000256" key="16">
    <source>
        <dbReference type="ARBA" id="ARBA00023172"/>
    </source>
</evidence>
<dbReference type="GO" id="GO:0008270">
    <property type="term" value="F:zinc ion binding"/>
    <property type="evidence" value="ECO:0007669"/>
    <property type="project" value="UniProtKB-KW"/>
</dbReference>
<dbReference type="GO" id="GO:0003887">
    <property type="term" value="F:DNA-directed DNA polymerase activity"/>
    <property type="evidence" value="ECO:0007669"/>
    <property type="project" value="UniProtKB-KW"/>
</dbReference>
<gene>
    <name evidence="24" type="primary">TY3B-I_751</name>
    <name evidence="24" type="ORF">CK203_027073</name>
</gene>
<evidence type="ECO:0000313" key="24">
    <source>
        <dbReference type="EMBL" id="RVW92202.1"/>
    </source>
</evidence>
<dbReference type="Gene3D" id="1.10.340.70">
    <property type="match status" value="1"/>
</dbReference>
<dbReference type="GO" id="GO:0005975">
    <property type="term" value="P:carbohydrate metabolic process"/>
    <property type="evidence" value="ECO:0007669"/>
    <property type="project" value="InterPro"/>
</dbReference>
<keyword evidence="18" id="KW-0863">Zinc-finger</keyword>
<dbReference type="InterPro" id="IPR021109">
    <property type="entry name" value="Peptidase_aspartic_dom_sf"/>
</dbReference>
<keyword evidence="5" id="KW-0548">Nucleotidyltransferase</keyword>
<dbReference type="CDD" id="cd01647">
    <property type="entry name" value="RT_LTR"/>
    <property type="match status" value="1"/>
</dbReference>
<keyword evidence="9" id="KW-0255">Endonuclease</keyword>
<dbReference type="GO" id="GO:0003677">
    <property type="term" value="F:DNA binding"/>
    <property type="evidence" value="ECO:0007669"/>
    <property type="project" value="UniProtKB-KW"/>
</dbReference>
<keyword evidence="6" id="KW-0540">Nuclease</keyword>
<dbReference type="InterPro" id="IPR041373">
    <property type="entry name" value="RT_RNaseH"/>
</dbReference>
<feature type="compositionally biased region" description="Polar residues" evidence="21">
    <location>
        <begin position="273"/>
        <end position="287"/>
    </location>
</feature>
<dbReference type="EMBL" id="QGNW01000139">
    <property type="protein sequence ID" value="RVW92202.1"/>
    <property type="molecule type" value="Genomic_DNA"/>
</dbReference>
<evidence type="ECO:0000256" key="17">
    <source>
        <dbReference type="ARBA" id="ARBA00023295"/>
    </source>
</evidence>
<evidence type="ECO:0000256" key="8">
    <source>
        <dbReference type="ARBA" id="ARBA00022750"/>
    </source>
</evidence>
<keyword evidence="7" id="KW-0479">Metal-binding</keyword>
<dbReference type="Gene3D" id="3.20.20.80">
    <property type="entry name" value="Glycosidases"/>
    <property type="match status" value="1"/>
</dbReference>
<dbReference type="FunFam" id="3.10.10.10:FF:000007">
    <property type="entry name" value="Retrovirus-related Pol polyprotein from transposon 17.6-like Protein"/>
    <property type="match status" value="1"/>
</dbReference>
<evidence type="ECO:0000256" key="1">
    <source>
        <dbReference type="ARBA" id="ARBA00000382"/>
    </source>
</evidence>
<dbReference type="GO" id="GO:0042973">
    <property type="term" value="F:glucan endo-1,3-beta-D-glucosidase activity"/>
    <property type="evidence" value="ECO:0007669"/>
    <property type="project" value="UniProtKB-EC"/>
</dbReference>
<dbReference type="Gene3D" id="3.30.70.270">
    <property type="match status" value="2"/>
</dbReference>
<evidence type="ECO:0000256" key="11">
    <source>
        <dbReference type="ARBA" id="ARBA00022842"/>
    </source>
</evidence>
<dbReference type="PROSITE" id="PS00587">
    <property type="entry name" value="GLYCOSYL_HYDROL_F17"/>
    <property type="match status" value="1"/>
</dbReference>
<dbReference type="Pfam" id="PF08284">
    <property type="entry name" value="RVP_2"/>
    <property type="match status" value="1"/>
</dbReference>
<dbReference type="PANTHER" id="PTHR37984:SF5">
    <property type="entry name" value="PROTEIN NYNRIN-LIKE"/>
    <property type="match status" value="1"/>
</dbReference>
<dbReference type="GO" id="GO:0004190">
    <property type="term" value="F:aspartic-type endopeptidase activity"/>
    <property type="evidence" value="ECO:0007669"/>
    <property type="project" value="UniProtKB-KW"/>
</dbReference>
<dbReference type="SUPFAM" id="SSF56672">
    <property type="entry name" value="DNA/RNA polymerases"/>
    <property type="match status" value="1"/>
</dbReference>
<feature type="compositionally biased region" description="Basic and acidic residues" evidence="21">
    <location>
        <begin position="255"/>
        <end position="269"/>
    </location>
</feature>
<dbReference type="SUPFAM" id="SSF57756">
    <property type="entry name" value="Retrovirus zinc finger-like domains"/>
    <property type="match status" value="1"/>
</dbReference>
<comment type="caution">
    <text evidence="24">The sequence shown here is derived from an EMBL/GenBank/DDBJ whole genome shotgun (WGS) entry which is preliminary data.</text>
</comment>
<keyword evidence="12" id="KW-0229">DNA integration</keyword>
<evidence type="ECO:0000256" key="9">
    <source>
        <dbReference type="ARBA" id="ARBA00022759"/>
    </source>
</evidence>
<evidence type="ECO:0000256" key="18">
    <source>
        <dbReference type="PROSITE-ProRule" id="PRU00047"/>
    </source>
</evidence>
<protein>
    <submittedName>
        <fullName evidence="24">Transposon Ty3-I Gag-Pol polyprotein</fullName>
    </submittedName>
</protein>
<accession>A0A438I683</accession>
<evidence type="ECO:0000259" key="22">
    <source>
        <dbReference type="PROSITE" id="PS50158"/>
    </source>
</evidence>
<dbReference type="GO" id="GO:0006310">
    <property type="term" value="P:DNA recombination"/>
    <property type="evidence" value="ECO:0007669"/>
    <property type="project" value="UniProtKB-KW"/>
</dbReference>
<dbReference type="Pfam" id="PF17917">
    <property type="entry name" value="RT_RNaseH"/>
    <property type="match status" value="1"/>
</dbReference>
<evidence type="ECO:0000256" key="6">
    <source>
        <dbReference type="ARBA" id="ARBA00022722"/>
    </source>
</evidence>
<keyword evidence="11" id="KW-0460">Magnesium</keyword>
<dbReference type="CDD" id="cd00303">
    <property type="entry name" value="retropepsin_like"/>
    <property type="match status" value="1"/>
</dbReference>
<keyword evidence="17 20" id="KW-0326">Glycosidase</keyword>
<dbReference type="GO" id="GO:0006508">
    <property type="term" value="P:proteolysis"/>
    <property type="evidence" value="ECO:0007669"/>
    <property type="project" value="UniProtKB-KW"/>
</dbReference>